<evidence type="ECO:0000313" key="3">
    <source>
        <dbReference type="Proteomes" id="UP000036850"/>
    </source>
</evidence>
<dbReference type="EMBL" id="LFZX01000163">
    <property type="protein sequence ID" value="KNC66323.1"/>
    <property type="molecule type" value="Genomic_DNA"/>
</dbReference>
<name>A0A0L0ER04_9GAMM</name>
<keyword evidence="1" id="KW-1133">Transmembrane helix</keyword>
<keyword evidence="1" id="KW-0472">Membrane</keyword>
<dbReference type="PATRIC" id="fig|43658.6.peg.1325"/>
<feature type="transmembrane region" description="Helical" evidence="1">
    <location>
        <begin position="34"/>
        <end position="55"/>
    </location>
</feature>
<evidence type="ECO:0000256" key="1">
    <source>
        <dbReference type="SAM" id="Phobius"/>
    </source>
</evidence>
<reference evidence="3" key="1">
    <citation type="submission" date="2015-07" db="EMBL/GenBank/DDBJ databases">
        <title>Draft genome sequence of a Pseudoalteromonas rubra strain, OCN096, isolated from Kaneohe Bay, Oahu, Hawaii.</title>
        <authorList>
            <person name="Beurmann S."/>
            <person name="Ushijima B."/>
            <person name="Belcaid M."/>
            <person name="Callahan S.M."/>
            <person name="Aeby G.S."/>
        </authorList>
    </citation>
    <scope>NUCLEOTIDE SEQUENCE [LARGE SCALE GENOMIC DNA]</scope>
    <source>
        <strain evidence="3">OCN096</strain>
    </source>
</reference>
<accession>A0A0L0ER04</accession>
<proteinExistence type="predicted"/>
<sequence>MEEKYITLSYWVLFIIIPALIVGVAVYIYSLSMWVLAGVTFCLFIAGEHGLRAWAKYWTESKK</sequence>
<feature type="transmembrane region" description="Helical" evidence="1">
    <location>
        <begin position="7"/>
        <end position="28"/>
    </location>
</feature>
<dbReference type="AlphaFoldDB" id="A0A0L0ER04"/>
<comment type="caution">
    <text evidence="2">The sequence shown here is derived from an EMBL/GenBank/DDBJ whole genome shotgun (WGS) entry which is preliminary data.</text>
</comment>
<dbReference type="Proteomes" id="UP000036850">
    <property type="component" value="Unassembled WGS sequence"/>
</dbReference>
<keyword evidence="1" id="KW-0812">Transmembrane</keyword>
<protein>
    <submittedName>
        <fullName evidence="2">Uncharacterized protein</fullName>
    </submittedName>
</protein>
<organism evidence="2 3">
    <name type="scientific">Pseudoalteromonas rubra</name>
    <dbReference type="NCBI Taxonomy" id="43658"/>
    <lineage>
        <taxon>Bacteria</taxon>
        <taxon>Pseudomonadati</taxon>
        <taxon>Pseudomonadota</taxon>
        <taxon>Gammaproteobacteria</taxon>
        <taxon>Alteromonadales</taxon>
        <taxon>Pseudoalteromonadaceae</taxon>
        <taxon>Pseudoalteromonas</taxon>
    </lineage>
</organism>
<gene>
    <name evidence="2" type="ORF">AC626_17690</name>
</gene>
<evidence type="ECO:0000313" key="2">
    <source>
        <dbReference type="EMBL" id="KNC66323.1"/>
    </source>
</evidence>